<evidence type="ECO:0000256" key="4">
    <source>
        <dbReference type="ARBA" id="ARBA00022692"/>
    </source>
</evidence>
<dbReference type="SUPFAM" id="SSF161111">
    <property type="entry name" value="Cation efflux protein transmembrane domain-like"/>
    <property type="match status" value="1"/>
</dbReference>
<dbReference type="InterPro" id="IPR036837">
    <property type="entry name" value="Cation_efflux_CTD_sf"/>
</dbReference>
<feature type="domain" description="Cation efflux protein transmembrane" evidence="9">
    <location>
        <begin position="33"/>
        <end position="222"/>
    </location>
</feature>
<keyword evidence="3" id="KW-0813">Transport</keyword>
<feature type="transmembrane region" description="Helical" evidence="8">
    <location>
        <begin position="63"/>
        <end position="80"/>
    </location>
</feature>
<feature type="transmembrane region" description="Helical" evidence="8">
    <location>
        <begin position="135"/>
        <end position="154"/>
    </location>
</feature>
<feature type="domain" description="Cation efflux protein cytoplasmic" evidence="10">
    <location>
        <begin position="226"/>
        <end position="302"/>
    </location>
</feature>
<dbReference type="RefSeq" id="WP_269883601.1">
    <property type="nucleotide sequence ID" value="NZ_JAQAGZ010000015.1"/>
</dbReference>
<dbReference type="Pfam" id="PF16916">
    <property type="entry name" value="ZT_dimer"/>
    <property type="match status" value="1"/>
</dbReference>
<feature type="transmembrane region" description="Helical" evidence="8">
    <location>
        <begin position="100"/>
        <end position="123"/>
    </location>
</feature>
<dbReference type="Proteomes" id="UP001527882">
    <property type="component" value="Unassembled WGS sequence"/>
</dbReference>
<name>A0ABT4QDX7_9BACL</name>
<keyword evidence="12" id="KW-1185">Reference proteome</keyword>
<organism evidence="11 12">
    <name type="scientific">Paenibacillus gyeongsangnamensis</name>
    <dbReference type="NCBI Taxonomy" id="3388067"/>
    <lineage>
        <taxon>Bacteria</taxon>
        <taxon>Bacillati</taxon>
        <taxon>Bacillota</taxon>
        <taxon>Bacilli</taxon>
        <taxon>Bacillales</taxon>
        <taxon>Paenibacillaceae</taxon>
        <taxon>Paenibacillus</taxon>
    </lineage>
</organism>
<keyword evidence="7 8" id="KW-0472">Membrane</keyword>
<evidence type="ECO:0000313" key="11">
    <source>
        <dbReference type="EMBL" id="MCZ8515072.1"/>
    </source>
</evidence>
<evidence type="ECO:0000256" key="7">
    <source>
        <dbReference type="ARBA" id="ARBA00023136"/>
    </source>
</evidence>
<feature type="transmembrane region" description="Helical" evidence="8">
    <location>
        <begin position="166"/>
        <end position="187"/>
    </location>
</feature>
<keyword evidence="5 8" id="KW-1133">Transmembrane helix</keyword>
<evidence type="ECO:0000256" key="8">
    <source>
        <dbReference type="SAM" id="Phobius"/>
    </source>
</evidence>
<evidence type="ECO:0000259" key="10">
    <source>
        <dbReference type="Pfam" id="PF16916"/>
    </source>
</evidence>
<dbReference type="EMBL" id="JAQAGZ010000015">
    <property type="protein sequence ID" value="MCZ8515072.1"/>
    <property type="molecule type" value="Genomic_DNA"/>
</dbReference>
<evidence type="ECO:0000256" key="1">
    <source>
        <dbReference type="ARBA" id="ARBA00004141"/>
    </source>
</evidence>
<dbReference type="PANTHER" id="PTHR11562">
    <property type="entry name" value="CATION EFFLUX PROTEIN/ ZINC TRANSPORTER"/>
    <property type="match status" value="1"/>
</dbReference>
<feature type="transmembrane region" description="Helical" evidence="8">
    <location>
        <begin position="35"/>
        <end position="57"/>
    </location>
</feature>
<dbReference type="PANTHER" id="PTHR11562:SF17">
    <property type="entry name" value="RE54080P-RELATED"/>
    <property type="match status" value="1"/>
</dbReference>
<keyword evidence="6" id="KW-0406">Ion transport</keyword>
<dbReference type="Pfam" id="PF01545">
    <property type="entry name" value="Cation_efflux"/>
    <property type="match status" value="1"/>
</dbReference>
<dbReference type="NCBIfam" id="TIGR01297">
    <property type="entry name" value="CDF"/>
    <property type="match status" value="1"/>
</dbReference>
<evidence type="ECO:0000256" key="5">
    <source>
        <dbReference type="ARBA" id="ARBA00022989"/>
    </source>
</evidence>
<protein>
    <submittedName>
        <fullName evidence="11">Cation diffusion facilitator family transporter</fullName>
    </submittedName>
</protein>
<comment type="caution">
    <text evidence="11">The sequence shown here is derived from an EMBL/GenBank/DDBJ whole genome shotgun (WGS) entry which is preliminary data.</text>
</comment>
<evidence type="ECO:0000256" key="3">
    <source>
        <dbReference type="ARBA" id="ARBA00022448"/>
    </source>
</evidence>
<proteinExistence type="inferred from homology"/>
<keyword evidence="4 8" id="KW-0812">Transmembrane</keyword>
<dbReference type="InterPro" id="IPR058533">
    <property type="entry name" value="Cation_efflux_TM"/>
</dbReference>
<dbReference type="Gene3D" id="1.20.1510.10">
    <property type="entry name" value="Cation efflux protein transmembrane domain"/>
    <property type="match status" value="1"/>
</dbReference>
<dbReference type="Gene3D" id="3.30.70.1350">
    <property type="entry name" value="Cation efflux protein, cytoplasmic domain"/>
    <property type="match status" value="1"/>
</dbReference>
<sequence length="330" mass="36997">MSGNHHHHHHGHDHGHDHDHYDVFHSHAPANKLKIAFFLTLFIFVVQLTGGIISHSLSLLSDAGHVLTDIIAIGLSWFAINQAKKKPDEKRTFGYHRAGILAALFNASFLILIAFIIAFEAYWRIRNPIPVTSTWMFIGAAVGLVINSYLTLGLSKNDNINVRAAVLHMLGDAVASAGVIVGGIIIYFTDWYIIDPILSVLIAFIIAFGAWGILKQTISILMEGVPHGIDMEKVITTLRSIDGVQDIHDLHVWSLTSGKNALSCHIVMNGVHTIQECQSALRTIEHKLFHLEIEHVTIQIEDEQHPHENSIYCRELEKDHDHHHHGHHHH</sequence>
<gene>
    <name evidence="11" type="ORF">O9H85_22145</name>
</gene>
<dbReference type="InterPro" id="IPR027469">
    <property type="entry name" value="Cation_efflux_TMD_sf"/>
</dbReference>
<dbReference type="SUPFAM" id="SSF160240">
    <property type="entry name" value="Cation efflux protein cytoplasmic domain-like"/>
    <property type="match status" value="1"/>
</dbReference>
<dbReference type="InterPro" id="IPR027470">
    <property type="entry name" value="Cation_efflux_CTD"/>
</dbReference>
<dbReference type="InterPro" id="IPR002524">
    <property type="entry name" value="Cation_efflux"/>
</dbReference>
<dbReference type="InterPro" id="IPR050681">
    <property type="entry name" value="CDF/SLC30A"/>
</dbReference>
<evidence type="ECO:0000313" key="12">
    <source>
        <dbReference type="Proteomes" id="UP001527882"/>
    </source>
</evidence>
<comment type="subcellular location">
    <subcellularLocation>
        <location evidence="1">Membrane</location>
        <topology evidence="1">Multi-pass membrane protein</topology>
    </subcellularLocation>
</comment>
<accession>A0ABT4QDX7</accession>
<reference evidence="11 12" key="1">
    <citation type="submission" date="2022-12" db="EMBL/GenBank/DDBJ databases">
        <title>Draft genome sequence of Paenibacillus sp. dW9.</title>
        <authorList>
            <person name="Choi E.-W."/>
            <person name="Kim D.-U."/>
        </authorList>
    </citation>
    <scope>NUCLEOTIDE SEQUENCE [LARGE SCALE GENOMIC DNA]</scope>
    <source>
        <strain evidence="12">dW9</strain>
    </source>
</reference>
<feature type="transmembrane region" description="Helical" evidence="8">
    <location>
        <begin position="193"/>
        <end position="214"/>
    </location>
</feature>
<evidence type="ECO:0000256" key="6">
    <source>
        <dbReference type="ARBA" id="ARBA00023065"/>
    </source>
</evidence>
<comment type="similarity">
    <text evidence="2">Belongs to the cation diffusion facilitator (CDF) transporter (TC 2.A.4) family. SLC30A subfamily.</text>
</comment>
<evidence type="ECO:0000256" key="2">
    <source>
        <dbReference type="ARBA" id="ARBA00008873"/>
    </source>
</evidence>
<evidence type="ECO:0000259" key="9">
    <source>
        <dbReference type="Pfam" id="PF01545"/>
    </source>
</evidence>